<reference evidence="8" key="1">
    <citation type="submission" date="2020-11" db="EMBL/GenBank/DDBJ databases">
        <title>Gallus gallus (Chicken) genome, bGalGal1, GRCg7b, maternal haplotype autosomes + Z &amp; W.</title>
        <authorList>
            <person name="Warren W."/>
            <person name="Formenti G."/>
            <person name="Fedrigo O."/>
            <person name="Haase B."/>
            <person name="Mountcastle J."/>
            <person name="Balacco J."/>
            <person name="Tracey A."/>
            <person name="Schneider V."/>
            <person name="Okimoto R."/>
            <person name="Cheng H."/>
            <person name="Hawken R."/>
            <person name="Howe K."/>
            <person name="Jarvis E.D."/>
        </authorList>
    </citation>
    <scope>NUCLEOTIDE SEQUENCE [LARGE SCALE GENOMIC DNA]</scope>
    <source>
        <strain evidence="8">Broiler</strain>
    </source>
</reference>
<dbReference type="PANTHER" id="PTHR10551:SF9">
    <property type="entry name" value="FASCIN-2"/>
    <property type="match status" value="1"/>
</dbReference>
<name>A0A8V1AP19_CHICK</name>
<dbReference type="GO" id="GO:0051017">
    <property type="term" value="P:actin filament bundle assembly"/>
    <property type="evidence" value="ECO:0000318"/>
    <property type="project" value="GO_Central"/>
</dbReference>
<feature type="domain" description="Fascin-like" evidence="7">
    <location>
        <begin position="265"/>
        <end position="375"/>
    </location>
</feature>
<dbReference type="GO" id="GO:0005737">
    <property type="term" value="C:cytoplasm"/>
    <property type="evidence" value="ECO:0000318"/>
    <property type="project" value="GO_Central"/>
</dbReference>
<dbReference type="OrthoDB" id="10259868at2759"/>
<feature type="domain" description="Fascin-like" evidence="7">
    <location>
        <begin position="141"/>
        <end position="253"/>
    </location>
</feature>
<keyword evidence="5" id="KW-0206">Cytoskeleton</keyword>
<dbReference type="CDD" id="cd23349">
    <property type="entry name" value="beta-trefoil_FSCN2_rpt2"/>
    <property type="match status" value="1"/>
</dbReference>
<dbReference type="SUPFAM" id="SSF50405">
    <property type="entry name" value="Actin-crosslinking proteins"/>
    <property type="match status" value="4"/>
</dbReference>
<accession>A0A8V1AP19</accession>
<evidence type="ECO:0000256" key="2">
    <source>
        <dbReference type="ARBA" id="ARBA00007415"/>
    </source>
</evidence>
<dbReference type="AlphaFoldDB" id="A0A8V1AP19"/>
<dbReference type="CDD" id="cd23345">
    <property type="entry name" value="beta-trefoil_FSCN2_rpt1"/>
    <property type="match status" value="1"/>
</dbReference>
<proteinExistence type="inferred from homology"/>
<comment type="similarity">
    <text evidence="2">Belongs to the fascin family.</text>
</comment>
<evidence type="ECO:0000256" key="3">
    <source>
        <dbReference type="ARBA" id="ARBA00022490"/>
    </source>
</evidence>
<dbReference type="Proteomes" id="UP000000539">
    <property type="component" value="Chromosome 18"/>
</dbReference>
<evidence type="ECO:0000256" key="6">
    <source>
        <dbReference type="SAM" id="MobiDB-lite"/>
    </source>
</evidence>
<keyword evidence="4" id="KW-0009">Actin-binding</keyword>
<evidence type="ECO:0000256" key="5">
    <source>
        <dbReference type="ARBA" id="ARBA00023212"/>
    </source>
</evidence>
<dbReference type="GlyGen" id="A0A8V1AP19">
    <property type="glycosylation" value="2 sites"/>
</dbReference>
<dbReference type="Gene3D" id="2.80.10.50">
    <property type="match status" value="4"/>
</dbReference>
<dbReference type="GeneTree" id="ENSGT00950000183157"/>
<dbReference type="FunFam" id="2.80.10.50:FF:000010">
    <property type="entry name" value="Fascin"/>
    <property type="match status" value="1"/>
</dbReference>
<evidence type="ECO:0000313" key="8">
    <source>
        <dbReference type="Ensembl" id="ENSGALP00010044056.1"/>
    </source>
</evidence>
<reference evidence="8" key="2">
    <citation type="submission" date="2025-08" db="UniProtKB">
        <authorList>
            <consortium name="Ensembl"/>
        </authorList>
    </citation>
    <scope>IDENTIFICATION</scope>
    <source>
        <strain evidence="8">broiler</strain>
    </source>
</reference>
<dbReference type="FunFam" id="2.80.10.50:FF:000008">
    <property type="entry name" value="Fascin"/>
    <property type="match status" value="1"/>
</dbReference>
<dbReference type="GO" id="GO:0016477">
    <property type="term" value="P:cell migration"/>
    <property type="evidence" value="ECO:0000318"/>
    <property type="project" value="GO_Central"/>
</dbReference>
<feature type="domain" description="Fascin-like" evidence="7">
    <location>
        <begin position="21"/>
        <end position="132"/>
    </location>
</feature>
<keyword evidence="9" id="KW-1185">Reference proteome</keyword>
<protein>
    <submittedName>
        <fullName evidence="8">Fascin actin-bundling protein 2, retinal</fullName>
    </submittedName>
</protein>
<evidence type="ECO:0000256" key="1">
    <source>
        <dbReference type="ARBA" id="ARBA00004245"/>
    </source>
</evidence>
<dbReference type="CDD" id="cd23353">
    <property type="entry name" value="beta-trefoil_FSCN2_rpt3"/>
    <property type="match status" value="1"/>
</dbReference>
<dbReference type="FunCoup" id="A0A8V1AP19">
    <property type="interactions" value="123"/>
</dbReference>
<dbReference type="GO" id="GO:0042462">
    <property type="term" value="P:eye photoreceptor cell development"/>
    <property type="evidence" value="ECO:0007669"/>
    <property type="project" value="Ensembl"/>
</dbReference>
<dbReference type="GO" id="GO:0015629">
    <property type="term" value="C:actin cytoskeleton"/>
    <property type="evidence" value="ECO:0000318"/>
    <property type="project" value="GO_Central"/>
</dbReference>
<dbReference type="GO" id="GO:0032420">
    <property type="term" value="C:stereocilium"/>
    <property type="evidence" value="ECO:0007669"/>
    <property type="project" value="Ensembl"/>
</dbReference>
<evidence type="ECO:0000259" key="7">
    <source>
        <dbReference type="Pfam" id="PF06268"/>
    </source>
</evidence>
<dbReference type="Ensembl" id="ENSGALT00010071365.1">
    <property type="protein sequence ID" value="ENSGALP00010044056.1"/>
    <property type="gene ID" value="ENSGALG00010029523.1"/>
</dbReference>
<dbReference type="InterPro" id="IPR022768">
    <property type="entry name" value="Fascin-like_dom"/>
</dbReference>
<dbReference type="GO" id="GO:0030674">
    <property type="term" value="F:protein-macromolecule adaptor activity"/>
    <property type="evidence" value="ECO:0007669"/>
    <property type="project" value="InterPro"/>
</dbReference>
<reference evidence="8" key="3">
    <citation type="submission" date="2025-09" db="UniProtKB">
        <authorList>
            <consortium name="Ensembl"/>
        </authorList>
    </citation>
    <scope>IDENTIFICATION</scope>
    <source>
        <strain evidence="8">broiler</strain>
    </source>
</reference>
<sequence>MPTNGIHQVLKIQFGLINCESRYLTAESFGYKVNASAPSLKRKQIWTLEQDEADSSVVFLKSHLGRYLGADKDGQVRCEAEQPGRDERFSIITQSDGRWALQSAPHRRFFGGREDRLSCFAPSITEGELWTVHLAMHPQANLLSVSRRRYAHLSAHEDEIATDSNLPWGVDALITLCFQDKKYSLRTADERYLRCDGILVPEPGARTGYTLEFKAGKLAFKDCDGKYLAPTGPTGTLKSGRSSKPGKDELFDLEESHPQVVFTAANGRFVSIRQGVNVSANQDEELNHETFQLQIDRDTKKCSLHTNAGSYWTLVAHGGIQAVATEVAANTMFDIEWRGRRVALRASNGRYVCTKRNGQLAAVSDAVGEDEEFTLKLINRPMLVLRGEHGFVCYHRGSNLLDSNRSVYDVFHVGFSDGAYQIRGGKVLVRGEQRGGLQRRGPLRGFLLRVPGARARRHQREERAVPAWGPGRHPAGRQRVGAAGHALGILSPGTGGPGGTDGSSRVPHPPQLTSLKCVWIAAGHGLFLRSQGAVGQDLAF</sequence>
<dbReference type="Pfam" id="PF06268">
    <property type="entry name" value="Fascin"/>
    <property type="match status" value="3"/>
</dbReference>
<feature type="region of interest" description="Disordered" evidence="6">
    <location>
        <begin position="487"/>
        <end position="507"/>
    </location>
</feature>
<organism evidence="8 9">
    <name type="scientific">Gallus gallus</name>
    <name type="common">Chicken</name>
    <dbReference type="NCBI Taxonomy" id="9031"/>
    <lineage>
        <taxon>Eukaryota</taxon>
        <taxon>Metazoa</taxon>
        <taxon>Chordata</taxon>
        <taxon>Craniata</taxon>
        <taxon>Vertebrata</taxon>
        <taxon>Euteleostomi</taxon>
        <taxon>Archelosauria</taxon>
        <taxon>Archosauria</taxon>
        <taxon>Dinosauria</taxon>
        <taxon>Saurischia</taxon>
        <taxon>Theropoda</taxon>
        <taxon>Coelurosauria</taxon>
        <taxon>Aves</taxon>
        <taxon>Neognathae</taxon>
        <taxon>Galloanserae</taxon>
        <taxon>Galliformes</taxon>
        <taxon>Phasianidae</taxon>
        <taxon>Phasianinae</taxon>
        <taxon>Gallus</taxon>
    </lineage>
</organism>
<gene>
    <name evidence="8" type="primary">FSCN2</name>
</gene>
<dbReference type="InterPro" id="IPR010431">
    <property type="entry name" value="Fascin"/>
</dbReference>
<dbReference type="FunFam" id="2.80.10.50:FF:000015">
    <property type="entry name" value="Fascin"/>
    <property type="match status" value="1"/>
</dbReference>
<dbReference type="GO" id="GO:0051015">
    <property type="term" value="F:actin filament binding"/>
    <property type="evidence" value="ECO:0000318"/>
    <property type="project" value="GO_Central"/>
</dbReference>
<keyword evidence="3" id="KW-0963">Cytoplasm</keyword>
<evidence type="ECO:0000313" key="9">
    <source>
        <dbReference type="Proteomes" id="UP000000539"/>
    </source>
</evidence>
<dbReference type="InterPro" id="IPR008999">
    <property type="entry name" value="Actin-crosslinking"/>
</dbReference>
<dbReference type="GO" id="GO:0007163">
    <property type="term" value="P:establishment or maintenance of cell polarity"/>
    <property type="evidence" value="ECO:0000318"/>
    <property type="project" value="GO_Central"/>
</dbReference>
<dbReference type="PANTHER" id="PTHR10551">
    <property type="entry name" value="FASCIN"/>
    <property type="match status" value="1"/>
</dbReference>
<comment type="subcellular location">
    <subcellularLocation>
        <location evidence="1">Cytoplasm</location>
        <location evidence="1">Cytoskeleton</location>
    </subcellularLocation>
</comment>
<evidence type="ECO:0000256" key="4">
    <source>
        <dbReference type="ARBA" id="ARBA00023203"/>
    </source>
</evidence>